<reference evidence="3 4" key="1">
    <citation type="submission" date="2018-03" db="EMBL/GenBank/DDBJ databases">
        <authorList>
            <person name="Fogelqvist J."/>
        </authorList>
    </citation>
    <scope>NUCLEOTIDE SEQUENCE [LARGE SCALE GENOMIC DNA]</scope>
</reference>
<dbReference type="Proteomes" id="UP000290189">
    <property type="component" value="Unassembled WGS sequence"/>
</dbReference>
<sequence>MRQLALDSPDGSDGKTSAAPTSAKRIVICVDGTLNAEQSNTNVWRISNMIPSRGEDGVEQVVIYQRGVGLKTNSFTDIANVGDVALGANIEDYILRAYRALAAIYCVGDDIFVSPFASVPRCALCNTDTIVPQMFGFSRGAYICQELADMISELGILAPHAPITPELLYRFTKLGDPLRKVSDYFGKTDDELKAMEFNERFVAENLRNFSSVCRVKYMGIFDTVGAIAYKSKGHFRMYPSKSIMRGRHAIGIDERRKTFVPDVWVRPADAAEPESEFDFEQRWFCGSHSNIGGGYDFDYLPQFALHWVMQGAIREGLAFLQITPLTGADCCDCPVRHELNESTNVFGEALSKTDEVFAKFFGNVKGWDHRVIGGEITRGTDQLRLLGETIDASVFYKMYYDSGYNPAEMLKWMKDMSMSTQETAICTRRASNGLPRTARAVSVWQCEEIRAGSAPNSRGPANKHDKPSFWATILRKSPGK</sequence>
<feature type="region of interest" description="Disordered" evidence="1">
    <location>
        <begin position="452"/>
        <end position="480"/>
    </location>
</feature>
<evidence type="ECO:0000256" key="1">
    <source>
        <dbReference type="SAM" id="MobiDB-lite"/>
    </source>
</evidence>
<feature type="domain" description="T6SS Phospholipase effector Tle1-like catalytic" evidence="2">
    <location>
        <begin position="24"/>
        <end position="310"/>
    </location>
</feature>
<evidence type="ECO:0000313" key="4">
    <source>
        <dbReference type="Proteomes" id="UP000290189"/>
    </source>
</evidence>
<keyword evidence="3" id="KW-0496">Mitochondrion</keyword>
<dbReference type="PANTHER" id="PTHR33840:SF1">
    <property type="entry name" value="TLE1 PHOSPHOLIPASE DOMAIN-CONTAINING PROTEIN"/>
    <property type="match status" value="1"/>
</dbReference>
<name>A0A3P3YM84_PLABS</name>
<proteinExistence type="predicted"/>
<organism evidence="3 4">
    <name type="scientific">Plasmodiophora brassicae</name>
    <name type="common">Clubroot disease agent</name>
    <dbReference type="NCBI Taxonomy" id="37360"/>
    <lineage>
        <taxon>Eukaryota</taxon>
        <taxon>Sar</taxon>
        <taxon>Rhizaria</taxon>
        <taxon>Endomyxa</taxon>
        <taxon>Phytomyxea</taxon>
        <taxon>Plasmodiophorida</taxon>
        <taxon>Plasmodiophoridae</taxon>
        <taxon>Plasmodiophora</taxon>
    </lineage>
</organism>
<dbReference type="AlphaFoldDB" id="A0A3P3YM84"/>
<dbReference type="Pfam" id="PF09994">
    <property type="entry name" value="T6SS_Tle1-like_cat"/>
    <property type="match status" value="1"/>
</dbReference>
<evidence type="ECO:0000259" key="2">
    <source>
        <dbReference type="Pfam" id="PF09994"/>
    </source>
</evidence>
<dbReference type="PANTHER" id="PTHR33840">
    <property type="match status" value="1"/>
</dbReference>
<accession>A0A3P3YM84</accession>
<geneLocation type="mitochondrion" evidence="3"/>
<gene>
    <name evidence="3" type="ORF">PLBR_LOCUS8536</name>
</gene>
<dbReference type="EMBL" id="OVEO01000017">
    <property type="protein sequence ID" value="SPR01321.1"/>
    <property type="molecule type" value="Genomic_DNA"/>
</dbReference>
<evidence type="ECO:0000313" key="3">
    <source>
        <dbReference type="EMBL" id="SPR01321.1"/>
    </source>
</evidence>
<protein>
    <recommendedName>
        <fullName evidence="2">T6SS Phospholipase effector Tle1-like catalytic domain-containing protein</fullName>
    </recommendedName>
</protein>
<dbReference type="InterPro" id="IPR018712">
    <property type="entry name" value="Tle1-like_cat"/>
</dbReference>